<dbReference type="AlphaFoldDB" id="A0A8J9UMU2"/>
<feature type="region of interest" description="Disordered" evidence="1">
    <location>
        <begin position="69"/>
        <end position="100"/>
    </location>
</feature>
<evidence type="ECO:0000256" key="1">
    <source>
        <dbReference type="SAM" id="MobiDB-lite"/>
    </source>
</evidence>
<reference evidence="2" key="1">
    <citation type="submission" date="2021-12" db="EMBL/GenBank/DDBJ databases">
        <authorList>
            <person name="Martin H S."/>
        </authorList>
    </citation>
    <scope>NUCLEOTIDE SEQUENCE</scope>
</reference>
<feature type="non-terminal residue" evidence="2">
    <location>
        <position position="100"/>
    </location>
</feature>
<dbReference type="OrthoDB" id="2266637at2759"/>
<evidence type="ECO:0000313" key="3">
    <source>
        <dbReference type="Proteomes" id="UP000838878"/>
    </source>
</evidence>
<feature type="compositionally biased region" description="Acidic residues" evidence="1">
    <location>
        <begin position="71"/>
        <end position="84"/>
    </location>
</feature>
<dbReference type="Proteomes" id="UP000838878">
    <property type="component" value="Chromosome 3"/>
</dbReference>
<name>A0A8J9UMU2_9NEOP</name>
<keyword evidence="3" id="KW-1185">Reference proteome</keyword>
<dbReference type="EMBL" id="OV170223">
    <property type="protein sequence ID" value="CAH0722797.1"/>
    <property type="molecule type" value="Genomic_DNA"/>
</dbReference>
<organism evidence="2 3">
    <name type="scientific">Brenthis ino</name>
    <name type="common">lesser marbled fritillary</name>
    <dbReference type="NCBI Taxonomy" id="405034"/>
    <lineage>
        <taxon>Eukaryota</taxon>
        <taxon>Metazoa</taxon>
        <taxon>Ecdysozoa</taxon>
        <taxon>Arthropoda</taxon>
        <taxon>Hexapoda</taxon>
        <taxon>Insecta</taxon>
        <taxon>Pterygota</taxon>
        <taxon>Neoptera</taxon>
        <taxon>Endopterygota</taxon>
        <taxon>Lepidoptera</taxon>
        <taxon>Glossata</taxon>
        <taxon>Ditrysia</taxon>
        <taxon>Papilionoidea</taxon>
        <taxon>Nymphalidae</taxon>
        <taxon>Heliconiinae</taxon>
        <taxon>Argynnini</taxon>
        <taxon>Brenthis</taxon>
    </lineage>
</organism>
<protein>
    <submittedName>
        <fullName evidence="2">Uncharacterized protein</fullName>
    </submittedName>
</protein>
<accession>A0A8J9UMU2</accession>
<proteinExistence type="predicted"/>
<evidence type="ECO:0000313" key="2">
    <source>
        <dbReference type="EMBL" id="CAH0722797.1"/>
    </source>
</evidence>
<sequence length="100" mass="11490">MWSLMKRRVAANNVGQETKNIVKLTEEAFASITAEDWQKQCQHVKNIEDKFYNLHPCMDREIDQFIIELGNESDTESDSTESSDSDLSGVIPFDHTYCKS</sequence>
<gene>
    <name evidence="2" type="ORF">BINO364_LOCUS8689</name>
</gene>